<dbReference type="InterPro" id="IPR036259">
    <property type="entry name" value="MFS_trans_sf"/>
</dbReference>
<dbReference type="SUPFAM" id="SSF103473">
    <property type="entry name" value="MFS general substrate transporter"/>
    <property type="match status" value="1"/>
</dbReference>
<feature type="transmembrane region" description="Helical" evidence="7">
    <location>
        <begin position="130"/>
        <end position="147"/>
    </location>
</feature>
<comment type="subcellular location">
    <subcellularLocation>
        <location evidence="1">Cell membrane</location>
        <topology evidence="1">Multi-pass membrane protein</topology>
    </subcellularLocation>
</comment>
<feature type="domain" description="Major facilitator superfamily (MFS) profile" evidence="8">
    <location>
        <begin position="25"/>
        <end position="522"/>
    </location>
</feature>
<keyword evidence="4 7" id="KW-0472">Membrane</keyword>
<dbReference type="Gene3D" id="1.20.1720.10">
    <property type="entry name" value="Multidrug resistance protein D"/>
    <property type="match status" value="1"/>
</dbReference>
<keyword evidence="10" id="KW-1185">Reference proteome</keyword>
<keyword evidence="5" id="KW-0046">Antibiotic resistance</keyword>
<feature type="transmembrane region" description="Helical" evidence="7">
    <location>
        <begin position="500"/>
        <end position="518"/>
    </location>
</feature>
<evidence type="ECO:0000256" key="3">
    <source>
        <dbReference type="ARBA" id="ARBA00022989"/>
    </source>
</evidence>
<feature type="transmembrane region" description="Helical" evidence="7">
    <location>
        <begin position="374"/>
        <end position="391"/>
    </location>
</feature>
<evidence type="ECO:0000313" key="10">
    <source>
        <dbReference type="Proteomes" id="UP000641932"/>
    </source>
</evidence>
<reference evidence="9" key="2">
    <citation type="submission" date="2020-09" db="EMBL/GenBank/DDBJ databases">
        <authorList>
            <person name="Sun Q."/>
            <person name="Zhou Y."/>
        </authorList>
    </citation>
    <scope>NUCLEOTIDE SEQUENCE</scope>
    <source>
        <strain evidence="9">CGMCC 4.7201</strain>
    </source>
</reference>
<proteinExistence type="predicted"/>
<gene>
    <name evidence="9" type="ORF">GCM10012280_19250</name>
</gene>
<dbReference type="GO" id="GO:0005886">
    <property type="term" value="C:plasma membrane"/>
    <property type="evidence" value="ECO:0007669"/>
    <property type="project" value="UniProtKB-SubCell"/>
</dbReference>
<keyword evidence="3 7" id="KW-1133">Transmembrane helix</keyword>
<evidence type="ECO:0000256" key="4">
    <source>
        <dbReference type="ARBA" id="ARBA00023136"/>
    </source>
</evidence>
<feature type="region of interest" description="Disordered" evidence="6">
    <location>
        <begin position="525"/>
        <end position="598"/>
    </location>
</feature>
<dbReference type="Proteomes" id="UP000641932">
    <property type="component" value="Unassembled WGS sequence"/>
</dbReference>
<protein>
    <submittedName>
        <fullName evidence="9">MFS transporter</fullName>
    </submittedName>
</protein>
<feature type="compositionally biased region" description="Pro residues" evidence="6">
    <location>
        <begin position="534"/>
        <end position="591"/>
    </location>
</feature>
<feature type="transmembrane region" description="Helical" evidence="7">
    <location>
        <begin position="24"/>
        <end position="47"/>
    </location>
</feature>
<dbReference type="InterPro" id="IPR020846">
    <property type="entry name" value="MFS_dom"/>
</dbReference>
<dbReference type="GO" id="GO:0046677">
    <property type="term" value="P:response to antibiotic"/>
    <property type="evidence" value="ECO:0007669"/>
    <property type="project" value="UniProtKB-KW"/>
</dbReference>
<reference evidence="9" key="1">
    <citation type="journal article" date="2014" name="Int. J. Syst. Evol. Microbiol.">
        <title>Complete genome sequence of Corynebacterium casei LMG S-19264T (=DSM 44701T), isolated from a smear-ripened cheese.</title>
        <authorList>
            <consortium name="US DOE Joint Genome Institute (JGI-PGF)"/>
            <person name="Walter F."/>
            <person name="Albersmeier A."/>
            <person name="Kalinowski J."/>
            <person name="Ruckert C."/>
        </authorList>
    </citation>
    <scope>NUCLEOTIDE SEQUENCE</scope>
    <source>
        <strain evidence="9">CGMCC 4.7201</strain>
    </source>
</reference>
<dbReference type="Gene3D" id="1.20.1250.20">
    <property type="entry name" value="MFS general substrate transporter like domains"/>
    <property type="match status" value="1"/>
</dbReference>
<feature type="transmembrane region" description="Helical" evidence="7">
    <location>
        <begin position="345"/>
        <end position="362"/>
    </location>
</feature>
<evidence type="ECO:0000313" key="9">
    <source>
        <dbReference type="EMBL" id="GGO85449.1"/>
    </source>
</evidence>
<dbReference type="Pfam" id="PF07690">
    <property type="entry name" value="MFS_1"/>
    <property type="match status" value="1"/>
</dbReference>
<dbReference type="CDD" id="cd17321">
    <property type="entry name" value="MFS_MMR_MDR_like"/>
    <property type="match status" value="1"/>
</dbReference>
<feature type="transmembrane region" description="Helical" evidence="7">
    <location>
        <begin position="182"/>
        <end position="204"/>
    </location>
</feature>
<evidence type="ECO:0000256" key="5">
    <source>
        <dbReference type="ARBA" id="ARBA00023251"/>
    </source>
</evidence>
<feature type="transmembrane region" description="Helical" evidence="7">
    <location>
        <begin position="91"/>
        <end position="110"/>
    </location>
</feature>
<keyword evidence="2 7" id="KW-0812">Transmembrane</keyword>
<dbReference type="EMBL" id="BMMS01000007">
    <property type="protein sequence ID" value="GGO85449.1"/>
    <property type="molecule type" value="Genomic_DNA"/>
</dbReference>
<name>A0A917ZKA2_9ACTN</name>
<feature type="transmembrane region" description="Helical" evidence="7">
    <location>
        <begin position="154"/>
        <end position="176"/>
    </location>
</feature>
<sequence length="598" mass="61518">MTDIEGSAGSGPDCAEAARHRRNLALAAMLFAVAMTFIDQTIVSIAAPSIIRDLGLSAYGMQWVVNAYLLSLAAFFALGGRLSDIFGHRRVMLIGTVVFVVSSALCGAVPKGSGAQVWLVAFRAVQGFGAALMFPAALAVVVAVFPLSQRGRALALFFGLSGGLTAIGPILGGWLTTWTWRAVFWVNVPVAAVALVLTALAHIPNRPRPAPLDRRGALLVAVGMALSVLGLQQAGSWGWDSAATWACIIGGLVVLAFFVVLQLRTRDPLIKMRVFADRAFAVDIAVLFFSMMTFIPVFFFASIYSQVALQSSANEAALYLLIFFAGFGTASQVGGHMLDKRGAKAPMLLGTLIGAVGFTLWAGKLTDLSLSAQWPYIVLSGAGIGFLLGPASTDAVNRSIDASYGEVTGITQTVRNYSASVGLAVLGTVLAHVTTDRVTRTFESKGLPSGAAHRLAENIVQSVGGRAATRPPTGDGPVAQALRDLAQTIRGDFAEGTRTVFYAMAAALAAAFLCALMHPGTRVTEAGAAAPSTSPGPPSPTPPSPEQPSPAPPSPAPPSSEPPSSEPPSSGPPAAGPPSPAPPSPGGPTGPPAGSGTT</sequence>
<dbReference type="PROSITE" id="PS50850">
    <property type="entry name" value="MFS"/>
    <property type="match status" value="1"/>
</dbReference>
<dbReference type="GO" id="GO:0022857">
    <property type="term" value="F:transmembrane transporter activity"/>
    <property type="evidence" value="ECO:0007669"/>
    <property type="project" value="InterPro"/>
</dbReference>
<dbReference type="InterPro" id="IPR011701">
    <property type="entry name" value="MFS"/>
</dbReference>
<evidence type="ECO:0000256" key="1">
    <source>
        <dbReference type="ARBA" id="ARBA00004651"/>
    </source>
</evidence>
<dbReference type="PANTHER" id="PTHR42718">
    <property type="entry name" value="MAJOR FACILITATOR SUPERFAMILY MULTIDRUG TRANSPORTER MFSC"/>
    <property type="match status" value="1"/>
</dbReference>
<feature type="transmembrane region" description="Helical" evidence="7">
    <location>
        <begin position="316"/>
        <end position="333"/>
    </location>
</feature>
<feature type="transmembrane region" description="Helical" evidence="7">
    <location>
        <begin position="59"/>
        <end position="79"/>
    </location>
</feature>
<evidence type="ECO:0000256" key="6">
    <source>
        <dbReference type="SAM" id="MobiDB-lite"/>
    </source>
</evidence>
<evidence type="ECO:0000259" key="8">
    <source>
        <dbReference type="PROSITE" id="PS50850"/>
    </source>
</evidence>
<feature type="transmembrane region" description="Helical" evidence="7">
    <location>
        <begin position="242"/>
        <end position="263"/>
    </location>
</feature>
<dbReference type="PANTHER" id="PTHR42718:SF49">
    <property type="entry name" value="EXPORT PROTEIN"/>
    <property type="match status" value="1"/>
</dbReference>
<organism evidence="9 10">
    <name type="scientific">Wenjunlia tyrosinilytica</name>
    <dbReference type="NCBI Taxonomy" id="1544741"/>
    <lineage>
        <taxon>Bacteria</taxon>
        <taxon>Bacillati</taxon>
        <taxon>Actinomycetota</taxon>
        <taxon>Actinomycetes</taxon>
        <taxon>Kitasatosporales</taxon>
        <taxon>Streptomycetaceae</taxon>
        <taxon>Wenjunlia</taxon>
    </lineage>
</organism>
<feature type="transmembrane region" description="Helical" evidence="7">
    <location>
        <begin position="216"/>
        <end position="236"/>
    </location>
</feature>
<comment type="caution">
    <text evidence="9">The sequence shown here is derived from an EMBL/GenBank/DDBJ whole genome shotgun (WGS) entry which is preliminary data.</text>
</comment>
<evidence type="ECO:0000256" key="7">
    <source>
        <dbReference type="SAM" id="Phobius"/>
    </source>
</evidence>
<feature type="transmembrane region" description="Helical" evidence="7">
    <location>
        <begin position="284"/>
        <end position="304"/>
    </location>
</feature>
<dbReference type="AlphaFoldDB" id="A0A917ZKA2"/>
<accession>A0A917ZKA2</accession>
<evidence type="ECO:0000256" key="2">
    <source>
        <dbReference type="ARBA" id="ARBA00022692"/>
    </source>
</evidence>